<proteinExistence type="predicted"/>
<dbReference type="KEGG" id="noj:EJ995_12015"/>
<feature type="transmembrane region" description="Helical" evidence="6">
    <location>
        <begin position="147"/>
        <end position="167"/>
    </location>
</feature>
<feature type="transmembrane region" description="Helical" evidence="6">
    <location>
        <begin position="262"/>
        <end position="279"/>
    </location>
</feature>
<dbReference type="PANTHER" id="PTHR30250:SF30">
    <property type="entry name" value="LIPID III FLIPPASE"/>
    <property type="match status" value="1"/>
</dbReference>
<evidence type="ECO:0000313" key="8">
    <source>
        <dbReference type="Proteomes" id="UP000279600"/>
    </source>
</evidence>
<organism evidence="7 8">
    <name type="scientific">Nonlabens ponticola</name>
    <dbReference type="NCBI Taxonomy" id="2496866"/>
    <lineage>
        <taxon>Bacteria</taxon>
        <taxon>Pseudomonadati</taxon>
        <taxon>Bacteroidota</taxon>
        <taxon>Flavobacteriia</taxon>
        <taxon>Flavobacteriales</taxon>
        <taxon>Flavobacteriaceae</taxon>
        <taxon>Nonlabens</taxon>
    </lineage>
</organism>
<keyword evidence="4 6" id="KW-1133">Transmembrane helix</keyword>
<sequence>MLKVAGYNSIQILVRIGLGSAMSYILAVFAGATGLGVLGNLRNFMQGVQTFSVLGLENGLVRHAASLKKEPQQLRKIYSTAWIAGIAISVILGITTFFLASVLDNYLIGLETSYAYVFKYLAISLPFYTLFIFIASMMQGFEWYKRFISLNIAVNVLVFAVSAWLIYTNQLSGALTGIVIAPIIQCVTAIVIWYYHRKDLPLFPSITGSFDKNSLKPLLSYSFMALASAVLIPVVHILVRQDLRAVVNDDAAGLWEAIQRVSSYYMLFFTTLISMYVLPKFSKSSDASNLKMVSLDFYKTLLLPLAAGLVTIFITRDLIVSILFTEEFEGMLVLFKWQLIGDFIKIITTVLAMWFIAQNDLKRYLIAEVVSLGTFLIASYVLVRKYDTEGIVMAHAISYLLYFAVLAVLLRKELFKQD</sequence>
<feature type="transmembrane region" description="Helical" evidence="6">
    <location>
        <begin position="364"/>
        <end position="383"/>
    </location>
</feature>
<dbReference type="CDD" id="cd13125">
    <property type="entry name" value="MATE_like_10"/>
    <property type="match status" value="1"/>
</dbReference>
<feature type="transmembrane region" description="Helical" evidence="6">
    <location>
        <begin position="218"/>
        <end position="239"/>
    </location>
</feature>
<dbReference type="PANTHER" id="PTHR30250">
    <property type="entry name" value="PST FAMILY PREDICTED COLANIC ACID TRANSPORTER"/>
    <property type="match status" value="1"/>
</dbReference>
<feature type="transmembrane region" description="Helical" evidence="6">
    <location>
        <begin position="173"/>
        <end position="195"/>
    </location>
</feature>
<dbReference type="InterPro" id="IPR050833">
    <property type="entry name" value="Poly_Biosynth_Transport"/>
</dbReference>
<name>A0A3S9N1N0_9FLAO</name>
<evidence type="ECO:0000256" key="2">
    <source>
        <dbReference type="ARBA" id="ARBA00022475"/>
    </source>
</evidence>
<gene>
    <name evidence="7" type="ORF">EJ995_12015</name>
</gene>
<feature type="transmembrane region" description="Helical" evidence="6">
    <location>
        <begin position="114"/>
        <end position="135"/>
    </location>
</feature>
<comment type="subcellular location">
    <subcellularLocation>
        <location evidence="1">Cell membrane</location>
        <topology evidence="1">Multi-pass membrane protein</topology>
    </subcellularLocation>
</comment>
<dbReference type="AlphaFoldDB" id="A0A3S9N1N0"/>
<keyword evidence="5 6" id="KW-0472">Membrane</keyword>
<dbReference type="OrthoDB" id="9769862at2"/>
<dbReference type="Proteomes" id="UP000279600">
    <property type="component" value="Chromosome"/>
</dbReference>
<reference evidence="7 8" key="1">
    <citation type="submission" date="2018-12" db="EMBL/GenBank/DDBJ databases">
        <title>Complete genome of Nonlabens sp. MJ115.</title>
        <authorList>
            <person name="Choi H.S."/>
            <person name="Jung J."/>
        </authorList>
    </citation>
    <scope>NUCLEOTIDE SEQUENCE [LARGE SCALE GENOMIC DNA]</scope>
    <source>
        <strain evidence="7 8">MJ115</strain>
    </source>
</reference>
<keyword evidence="2" id="KW-1003">Cell membrane</keyword>
<keyword evidence="3 6" id="KW-0812">Transmembrane</keyword>
<evidence type="ECO:0000256" key="1">
    <source>
        <dbReference type="ARBA" id="ARBA00004651"/>
    </source>
</evidence>
<feature type="transmembrane region" description="Helical" evidence="6">
    <location>
        <begin position="337"/>
        <end position="357"/>
    </location>
</feature>
<evidence type="ECO:0000313" key="7">
    <source>
        <dbReference type="EMBL" id="AZQ45252.1"/>
    </source>
</evidence>
<evidence type="ECO:0000256" key="4">
    <source>
        <dbReference type="ARBA" id="ARBA00022989"/>
    </source>
</evidence>
<dbReference type="InterPro" id="IPR044550">
    <property type="entry name" value="WzxE"/>
</dbReference>
<evidence type="ECO:0000256" key="3">
    <source>
        <dbReference type="ARBA" id="ARBA00022692"/>
    </source>
</evidence>
<feature type="transmembrane region" description="Helical" evidence="6">
    <location>
        <begin position="12"/>
        <end position="38"/>
    </location>
</feature>
<dbReference type="EMBL" id="CP034549">
    <property type="protein sequence ID" value="AZQ45252.1"/>
    <property type="molecule type" value="Genomic_DNA"/>
</dbReference>
<feature type="transmembrane region" description="Helical" evidence="6">
    <location>
        <begin position="389"/>
        <end position="410"/>
    </location>
</feature>
<evidence type="ECO:0000256" key="5">
    <source>
        <dbReference type="ARBA" id="ARBA00023136"/>
    </source>
</evidence>
<protein>
    <submittedName>
        <fullName evidence="7">O-antigen translocase</fullName>
    </submittedName>
</protein>
<dbReference type="GO" id="GO:0005886">
    <property type="term" value="C:plasma membrane"/>
    <property type="evidence" value="ECO:0007669"/>
    <property type="project" value="UniProtKB-SubCell"/>
</dbReference>
<accession>A0A3S9N1N0</accession>
<feature type="transmembrane region" description="Helical" evidence="6">
    <location>
        <begin position="300"/>
        <end position="325"/>
    </location>
</feature>
<dbReference type="Pfam" id="PF01943">
    <property type="entry name" value="Polysacc_synt"/>
    <property type="match status" value="1"/>
</dbReference>
<keyword evidence="8" id="KW-1185">Reference proteome</keyword>
<evidence type="ECO:0000256" key="6">
    <source>
        <dbReference type="SAM" id="Phobius"/>
    </source>
</evidence>
<dbReference type="InterPro" id="IPR002797">
    <property type="entry name" value="Polysacc_synth"/>
</dbReference>
<dbReference type="GO" id="GO:0009246">
    <property type="term" value="P:enterobacterial common antigen biosynthetic process"/>
    <property type="evidence" value="ECO:0007669"/>
    <property type="project" value="InterPro"/>
</dbReference>
<feature type="transmembrane region" description="Helical" evidence="6">
    <location>
        <begin position="81"/>
        <end position="102"/>
    </location>
</feature>